<gene>
    <name evidence="10" type="ORF">TAT_000352000</name>
    <name evidence="11" type="ORF">TAV_000351900</name>
</gene>
<dbReference type="GO" id="GO:0016020">
    <property type="term" value="C:membrane"/>
    <property type="evidence" value="ECO:0007669"/>
    <property type="project" value="UniProtKB-SubCell"/>
</dbReference>
<accession>A0A3B0MZ26</accession>
<evidence type="ECO:0000256" key="5">
    <source>
        <dbReference type="ARBA" id="ARBA00022737"/>
    </source>
</evidence>
<dbReference type="VEuPathDB" id="PiroplasmaDB:TA10990"/>
<dbReference type="PANTHER" id="PTHR45683">
    <property type="entry name" value="MITOCHONDRIAL NICOTINAMIDE ADENINE DINUCLEOTIDE TRANSPORTER 1-RELATED-RELATED"/>
    <property type="match status" value="1"/>
</dbReference>
<organism evidence="10">
    <name type="scientific">Theileria annulata</name>
    <dbReference type="NCBI Taxonomy" id="5874"/>
    <lineage>
        <taxon>Eukaryota</taxon>
        <taxon>Sar</taxon>
        <taxon>Alveolata</taxon>
        <taxon>Apicomplexa</taxon>
        <taxon>Aconoidasida</taxon>
        <taxon>Piroplasmida</taxon>
        <taxon>Theileriidae</taxon>
        <taxon>Theileria</taxon>
    </lineage>
</organism>
<feature type="repeat" description="Solcar" evidence="8">
    <location>
        <begin position="22"/>
        <end position="112"/>
    </location>
</feature>
<name>A0A3B0MZ26_THEAN</name>
<dbReference type="EMBL" id="UIVT01000004">
    <property type="protein sequence ID" value="SVP94572.1"/>
    <property type="molecule type" value="Genomic_DNA"/>
</dbReference>
<dbReference type="PROSITE" id="PS50920">
    <property type="entry name" value="SOLCAR"/>
    <property type="match status" value="3"/>
</dbReference>
<evidence type="ECO:0000256" key="3">
    <source>
        <dbReference type="ARBA" id="ARBA00022448"/>
    </source>
</evidence>
<protein>
    <submittedName>
        <fullName evidence="10">Mitochondrial carrier protein, putative</fullName>
    </submittedName>
</protein>
<proteinExistence type="inferred from homology"/>
<sequence length="314" mass="35832">MNEIKVKGGVEGKNDRKNFVKEYPSLSAVLNGLAAGMTNILIQPFAVMRTTIQSMNIYTHGIGPNRSKILEILKSFRAGGIRTMYRGCTSSVCISASGWLIFRFLYDKFAHYEFFKDNRLSVNLARSASSSLITSVILHPFWNARLAIELQSRQTGIDGWPQYRGALNYLIRTLYQKNGIRATFRGLSVSLSSVSHHTLLIVIYDKLSQRKLINVDNQMFDKVNIFLNGMISRMIPTLVCYPLYVSRVMQQCHNTEIRSFSIFRIFLWNFKHNNLKGMYSGLPVQVVKSMLSGGIMFSLYEILVRISNRVLLML</sequence>
<dbReference type="SUPFAM" id="SSF103506">
    <property type="entry name" value="Mitochondrial carrier"/>
    <property type="match status" value="1"/>
</dbReference>
<keyword evidence="6" id="KW-1133">Transmembrane helix</keyword>
<dbReference type="Gene3D" id="1.50.40.10">
    <property type="entry name" value="Mitochondrial carrier domain"/>
    <property type="match status" value="2"/>
</dbReference>
<reference evidence="10" key="1">
    <citation type="submission" date="2018-07" db="EMBL/GenBank/DDBJ databases">
        <authorList>
            <person name="Quirk P.G."/>
            <person name="Krulwich T.A."/>
        </authorList>
    </citation>
    <scope>NUCLEOTIDE SEQUENCE</scope>
    <source>
        <strain evidence="10">Anand</strain>
    </source>
</reference>
<dbReference type="Pfam" id="PF00153">
    <property type="entry name" value="Mito_carr"/>
    <property type="match status" value="3"/>
</dbReference>
<keyword evidence="5" id="KW-0677">Repeat</keyword>
<evidence type="ECO:0000256" key="9">
    <source>
        <dbReference type="RuleBase" id="RU000488"/>
    </source>
</evidence>
<dbReference type="EMBL" id="UIVS01000004">
    <property type="protein sequence ID" value="SVP95359.1"/>
    <property type="molecule type" value="Genomic_DNA"/>
</dbReference>
<comment type="subcellular location">
    <subcellularLocation>
        <location evidence="1">Membrane</location>
        <topology evidence="1">Multi-pass membrane protein</topology>
    </subcellularLocation>
</comment>
<evidence type="ECO:0000256" key="8">
    <source>
        <dbReference type="PROSITE-ProRule" id="PRU00282"/>
    </source>
</evidence>
<evidence type="ECO:0000256" key="1">
    <source>
        <dbReference type="ARBA" id="ARBA00004141"/>
    </source>
</evidence>
<evidence type="ECO:0000256" key="7">
    <source>
        <dbReference type="ARBA" id="ARBA00023136"/>
    </source>
</evidence>
<evidence type="ECO:0000256" key="4">
    <source>
        <dbReference type="ARBA" id="ARBA00022692"/>
    </source>
</evidence>
<evidence type="ECO:0000313" key="10">
    <source>
        <dbReference type="EMBL" id="SVP94572.1"/>
    </source>
</evidence>
<evidence type="ECO:0000256" key="2">
    <source>
        <dbReference type="ARBA" id="ARBA00006375"/>
    </source>
</evidence>
<dbReference type="InterPro" id="IPR018108">
    <property type="entry name" value="MCP_transmembrane"/>
</dbReference>
<comment type="similarity">
    <text evidence="2 9">Belongs to the mitochondrial carrier (TC 2.A.29) family.</text>
</comment>
<dbReference type="GO" id="GO:0006862">
    <property type="term" value="P:nucleotide transport"/>
    <property type="evidence" value="ECO:0007669"/>
    <property type="project" value="InterPro"/>
</dbReference>
<dbReference type="InterPro" id="IPR044712">
    <property type="entry name" value="SLC25A32-like"/>
</dbReference>
<evidence type="ECO:0000256" key="6">
    <source>
        <dbReference type="ARBA" id="ARBA00022989"/>
    </source>
</evidence>
<keyword evidence="4 8" id="KW-0812">Transmembrane</keyword>
<keyword evidence="3 9" id="KW-0813">Transport</keyword>
<dbReference type="InterPro" id="IPR023395">
    <property type="entry name" value="MCP_dom_sf"/>
</dbReference>
<feature type="repeat" description="Solcar" evidence="8">
    <location>
        <begin position="220"/>
        <end position="306"/>
    </location>
</feature>
<dbReference type="AlphaFoldDB" id="A0A3B0MZ26"/>
<dbReference type="GO" id="GO:0055085">
    <property type="term" value="P:transmembrane transport"/>
    <property type="evidence" value="ECO:0007669"/>
    <property type="project" value="InterPro"/>
</dbReference>
<evidence type="ECO:0000313" key="11">
    <source>
        <dbReference type="EMBL" id="SVP95359.1"/>
    </source>
</evidence>
<feature type="repeat" description="Solcar" evidence="8">
    <location>
        <begin position="118"/>
        <end position="210"/>
    </location>
</feature>
<keyword evidence="7 8" id="KW-0472">Membrane</keyword>